<dbReference type="InterPro" id="IPR050438">
    <property type="entry name" value="LMW_PTPase"/>
</dbReference>
<dbReference type="SUPFAM" id="SSF52788">
    <property type="entry name" value="Phosphotyrosine protein phosphatases I"/>
    <property type="match status" value="1"/>
</dbReference>
<dbReference type="CDD" id="cd16343">
    <property type="entry name" value="LMWPTP"/>
    <property type="match status" value="1"/>
</dbReference>
<sequence length="158" mass="18024">MQNPQQPIRVLFVCSGNICRSPMAEALFRDKVAKRGLNGRIIVDSAGTGNWHIGERPHKGTQQVLQTHDISFDGIQARQITREDISRYDWILVMDQENWEDIHDLTPNARNVFKVLEFSSGAEKNVPDPFYTGGFEHVYRLLDEALDNFLRVLNGGQD</sequence>
<organism evidence="8 9">
    <name type="scientific">Sulfobacillus benefaciens</name>
    <dbReference type="NCBI Taxonomy" id="453960"/>
    <lineage>
        <taxon>Bacteria</taxon>
        <taxon>Bacillati</taxon>
        <taxon>Bacillota</taxon>
        <taxon>Clostridia</taxon>
        <taxon>Eubacteriales</taxon>
        <taxon>Clostridiales Family XVII. Incertae Sedis</taxon>
        <taxon>Sulfobacillus</taxon>
    </lineage>
</organism>
<evidence type="ECO:0000313" key="8">
    <source>
        <dbReference type="EMBL" id="PSR29093.1"/>
    </source>
</evidence>
<dbReference type="SMART" id="SM00226">
    <property type="entry name" value="LMWPc"/>
    <property type="match status" value="1"/>
</dbReference>
<evidence type="ECO:0000256" key="4">
    <source>
        <dbReference type="ARBA" id="ARBA00022912"/>
    </source>
</evidence>
<dbReference type="PRINTS" id="PR00719">
    <property type="entry name" value="LMWPTPASE"/>
</dbReference>
<evidence type="ECO:0000256" key="1">
    <source>
        <dbReference type="ARBA" id="ARBA00011063"/>
    </source>
</evidence>
<keyword evidence="4" id="KW-0904">Protein phosphatase</keyword>
<evidence type="ECO:0000256" key="2">
    <source>
        <dbReference type="ARBA" id="ARBA00013064"/>
    </source>
</evidence>
<feature type="active site" evidence="6">
    <location>
        <position position="20"/>
    </location>
</feature>
<dbReference type="EC" id="3.1.3.48" evidence="2"/>
<evidence type="ECO:0000259" key="7">
    <source>
        <dbReference type="SMART" id="SM00226"/>
    </source>
</evidence>
<dbReference type="AlphaFoldDB" id="A0A2T2X3K6"/>
<reference evidence="8 9" key="1">
    <citation type="journal article" date="2014" name="BMC Genomics">
        <title>Comparison of environmental and isolate Sulfobacillus genomes reveals diverse carbon, sulfur, nitrogen, and hydrogen metabolisms.</title>
        <authorList>
            <person name="Justice N.B."/>
            <person name="Norman A."/>
            <person name="Brown C.T."/>
            <person name="Singh A."/>
            <person name="Thomas B.C."/>
            <person name="Banfield J.F."/>
        </authorList>
    </citation>
    <scope>NUCLEOTIDE SEQUENCE [LARGE SCALE GENOMIC DNA]</scope>
    <source>
        <strain evidence="8">AMDSBA1</strain>
    </source>
</reference>
<feature type="active site" description="Nucleophile" evidence="6">
    <location>
        <position position="14"/>
    </location>
</feature>
<dbReference type="Proteomes" id="UP000242699">
    <property type="component" value="Unassembled WGS sequence"/>
</dbReference>
<feature type="domain" description="Phosphotyrosine protein phosphatase I" evidence="7">
    <location>
        <begin position="8"/>
        <end position="152"/>
    </location>
</feature>
<keyword evidence="3" id="KW-0378">Hydrolase</keyword>
<dbReference type="Pfam" id="PF01451">
    <property type="entry name" value="LMWPc"/>
    <property type="match status" value="1"/>
</dbReference>
<comment type="similarity">
    <text evidence="1">Belongs to the low molecular weight phosphotyrosine protein phosphatase family.</text>
</comment>
<evidence type="ECO:0000313" key="9">
    <source>
        <dbReference type="Proteomes" id="UP000242699"/>
    </source>
</evidence>
<evidence type="ECO:0000256" key="3">
    <source>
        <dbReference type="ARBA" id="ARBA00022801"/>
    </source>
</evidence>
<dbReference type="PANTHER" id="PTHR11717">
    <property type="entry name" value="LOW MOLECULAR WEIGHT PROTEIN TYROSINE PHOSPHATASE"/>
    <property type="match status" value="1"/>
</dbReference>
<dbReference type="Gene3D" id="3.40.50.2300">
    <property type="match status" value="1"/>
</dbReference>
<dbReference type="EMBL" id="PXYT01000017">
    <property type="protein sequence ID" value="PSR29093.1"/>
    <property type="molecule type" value="Genomic_DNA"/>
</dbReference>
<dbReference type="InterPro" id="IPR017867">
    <property type="entry name" value="Tyr_phospatase_low_mol_wt"/>
</dbReference>
<protein>
    <recommendedName>
        <fullName evidence="2">protein-tyrosine-phosphatase</fullName>
        <ecNumber evidence="2">3.1.3.48</ecNumber>
    </recommendedName>
</protein>
<comment type="catalytic activity">
    <reaction evidence="5">
        <text>O-phospho-L-tyrosyl-[protein] + H2O = L-tyrosyl-[protein] + phosphate</text>
        <dbReference type="Rhea" id="RHEA:10684"/>
        <dbReference type="Rhea" id="RHEA-COMP:10136"/>
        <dbReference type="Rhea" id="RHEA-COMP:20101"/>
        <dbReference type="ChEBI" id="CHEBI:15377"/>
        <dbReference type="ChEBI" id="CHEBI:43474"/>
        <dbReference type="ChEBI" id="CHEBI:46858"/>
        <dbReference type="ChEBI" id="CHEBI:61978"/>
        <dbReference type="EC" id="3.1.3.48"/>
    </reaction>
</comment>
<dbReference type="PANTHER" id="PTHR11717:SF7">
    <property type="entry name" value="LOW MOLECULAR WEIGHT PHOSPHOTYROSINE PROTEIN PHOSPHATASE"/>
    <property type="match status" value="1"/>
</dbReference>
<evidence type="ECO:0000256" key="5">
    <source>
        <dbReference type="ARBA" id="ARBA00051722"/>
    </source>
</evidence>
<dbReference type="GO" id="GO:0004725">
    <property type="term" value="F:protein tyrosine phosphatase activity"/>
    <property type="evidence" value="ECO:0007669"/>
    <property type="project" value="UniProtKB-EC"/>
</dbReference>
<gene>
    <name evidence="8" type="ORF">C7B43_08770</name>
</gene>
<feature type="active site" description="Proton donor" evidence="6">
    <location>
        <position position="128"/>
    </location>
</feature>
<comment type="caution">
    <text evidence="8">The sequence shown here is derived from an EMBL/GenBank/DDBJ whole genome shotgun (WGS) entry which is preliminary data.</text>
</comment>
<dbReference type="InterPro" id="IPR036196">
    <property type="entry name" value="Ptyr_pPase_sf"/>
</dbReference>
<evidence type="ECO:0000256" key="6">
    <source>
        <dbReference type="PIRSR" id="PIRSR617867-1"/>
    </source>
</evidence>
<dbReference type="InterPro" id="IPR023485">
    <property type="entry name" value="Ptyr_pPase"/>
</dbReference>
<name>A0A2T2X3K6_9FIRM</name>
<accession>A0A2T2X3K6</accession>
<proteinExistence type="inferred from homology"/>